<sequence length="138" mass="15529">MSNRSSTAADLTVDPCAKSIPSLKAKLVSPVSVTRFFYGCYVPARIDRRDPRTSPGFTQLVRFPLRILIIMAEWDTLALEAEELAERLRQLPGWHEVSQRMAGCAHGWGKNLQLTSPAHLLEAKEQAYRMAVEMSNEK</sequence>
<dbReference type="GO" id="GO:0017000">
    <property type="term" value="P:antibiotic biosynthetic process"/>
    <property type="evidence" value="ECO:0007669"/>
    <property type="project" value="UniProtKB-ARBA"/>
</dbReference>
<dbReference type="InterPro" id="IPR013094">
    <property type="entry name" value="AB_hydrolase_3"/>
</dbReference>
<dbReference type="InterPro" id="IPR029058">
    <property type="entry name" value="AB_hydrolase_fold"/>
</dbReference>
<name>A0A1F5LCJ9_PENAI</name>
<dbReference type="GeneID" id="34578609"/>
<organism evidence="2 3">
    <name type="scientific">Penicillium arizonense</name>
    <dbReference type="NCBI Taxonomy" id="1835702"/>
    <lineage>
        <taxon>Eukaryota</taxon>
        <taxon>Fungi</taxon>
        <taxon>Dikarya</taxon>
        <taxon>Ascomycota</taxon>
        <taxon>Pezizomycotina</taxon>
        <taxon>Eurotiomycetes</taxon>
        <taxon>Eurotiomycetidae</taxon>
        <taxon>Eurotiales</taxon>
        <taxon>Aspergillaceae</taxon>
        <taxon>Penicillium</taxon>
    </lineage>
</organism>
<dbReference type="EMBL" id="LXJU01000015">
    <property type="protein sequence ID" value="OGE50817.1"/>
    <property type="molecule type" value="Genomic_DNA"/>
</dbReference>
<dbReference type="GO" id="GO:0072330">
    <property type="term" value="P:monocarboxylic acid biosynthetic process"/>
    <property type="evidence" value="ECO:0007669"/>
    <property type="project" value="UniProtKB-ARBA"/>
</dbReference>
<dbReference type="Gene3D" id="3.40.50.1820">
    <property type="entry name" value="alpha/beta hydrolase"/>
    <property type="match status" value="1"/>
</dbReference>
<dbReference type="STRING" id="1835702.A0A1F5LCJ9"/>
<dbReference type="Pfam" id="PF07859">
    <property type="entry name" value="Abhydrolase_3"/>
    <property type="match status" value="1"/>
</dbReference>
<dbReference type="Proteomes" id="UP000177622">
    <property type="component" value="Unassembled WGS sequence"/>
</dbReference>
<reference evidence="2 3" key="1">
    <citation type="journal article" date="2016" name="Sci. Rep.">
        <title>Penicillium arizonense, a new, genome sequenced fungal species, reveals a high chemical diversity in secreted metabolites.</title>
        <authorList>
            <person name="Grijseels S."/>
            <person name="Nielsen J.C."/>
            <person name="Randelovic M."/>
            <person name="Nielsen J."/>
            <person name="Nielsen K.F."/>
            <person name="Workman M."/>
            <person name="Frisvad J.C."/>
        </authorList>
    </citation>
    <scope>NUCLEOTIDE SEQUENCE [LARGE SCALE GENOMIC DNA]</scope>
    <source>
        <strain evidence="2 3">CBS 141311</strain>
    </source>
</reference>
<accession>A0A1F5LCJ9</accession>
<evidence type="ECO:0000259" key="1">
    <source>
        <dbReference type="Pfam" id="PF07859"/>
    </source>
</evidence>
<dbReference type="AlphaFoldDB" id="A0A1F5LCJ9"/>
<dbReference type="RefSeq" id="XP_022486263.1">
    <property type="nucleotide sequence ID" value="XM_022633875.1"/>
</dbReference>
<comment type="caution">
    <text evidence="2">The sequence shown here is derived from an EMBL/GenBank/DDBJ whole genome shotgun (WGS) entry which is preliminary data.</text>
</comment>
<evidence type="ECO:0000313" key="2">
    <source>
        <dbReference type="EMBL" id="OGE50817.1"/>
    </source>
</evidence>
<feature type="domain" description="Alpha/beta hydrolase fold-3" evidence="1">
    <location>
        <begin position="27"/>
        <end position="108"/>
    </location>
</feature>
<keyword evidence="3" id="KW-1185">Reference proteome</keyword>
<gene>
    <name evidence="2" type="ORF">PENARI_c015G09857</name>
</gene>
<proteinExistence type="predicted"/>
<evidence type="ECO:0000313" key="3">
    <source>
        <dbReference type="Proteomes" id="UP000177622"/>
    </source>
</evidence>
<dbReference type="GO" id="GO:0016787">
    <property type="term" value="F:hydrolase activity"/>
    <property type="evidence" value="ECO:0007669"/>
    <property type="project" value="InterPro"/>
</dbReference>
<protein>
    <recommendedName>
        <fullName evidence="1">Alpha/beta hydrolase fold-3 domain-containing protein</fullName>
    </recommendedName>
</protein>
<dbReference type="SUPFAM" id="SSF53474">
    <property type="entry name" value="alpha/beta-Hydrolases"/>
    <property type="match status" value="1"/>
</dbReference>